<comment type="caution">
    <text evidence="6">The sequence shown here is derived from an EMBL/GenBank/DDBJ whole genome shotgun (WGS) entry which is preliminary data.</text>
</comment>
<sequence>MKKPQFLTNPVIFIFLLITASFLTILIFSFFRLPETSPAAGDHLFLRKLRDNISDELGYFGMMMIEMLPEDLVFTAFVPSDKAFSRDLGMKLNNSRPIKSSEDNDGDNNTYAVVSRIMGFAVVPYKIEEQDIKNDETASYASLSGFTLKIWKKRNGGGLVVNGVVTEKMGLKRGKIIVHTMDGVIMDSDFAESVASSTSQEDEEDDINRFNRESVV</sequence>
<dbReference type="InterPro" id="IPR036378">
    <property type="entry name" value="FAS1_dom_sf"/>
</dbReference>
<evidence type="ECO:0000256" key="1">
    <source>
        <dbReference type="ARBA" id="ARBA00007843"/>
    </source>
</evidence>
<dbReference type="SUPFAM" id="SSF82153">
    <property type="entry name" value="FAS1 domain"/>
    <property type="match status" value="1"/>
</dbReference>
<comment type="similarity">
    <text evidence="1">Belongs to the fasciclin-like AGP family.</text>
</comment>
<evidence type="ECO:0000256" key="2">
    <source>
        <dbReference type="ARBA" id="ARBA00022974"/>
    </source>
</evidence>
<evidence type="ECO:0000313" key="6">
    <source>
        <dbReference type="EMBL" id="KAL1207954.1"/>
    </source>
</evidence>
<keyword evidence="2" id="KW-0654">Proteoglycan</keyword>
<evidence type="ECO:0000256" key="4">
    <source>
        <dbReference type="SAM" id="Phobius"/>
    </source>
</evidence>
<accession>A0ABD1AX13</accession>
<keyword evidence="7" id="KW-1185">Reference proteome</keyword>
<dbReference type="PROSITE" id="PS50213">
    <property type="entry name" value="FAS1"/>
    <property type="match status" value="1"/>
</dbReference>
<dbReference type="Gene3D" id="2.30.180.10">
    <property type="entry name" value="FAS1 domain"/>
    <property type="match status" value="1"/>
</dbReference>
<keyword evidence="2" id="KW-0325">Glycoprotein</keyword>
<reference evidence="6 7" key="1">
    <citation type="submission" date="2024-04" db="EMBL/GenBank/DDBJ databases">
        <title>Genome assembly C_amara_ONT_v2.</title>
        <authorList>
            <person name="Yant L."/>
            <person name="Moore C."/>
            <person name="Slenker M."/>
        </authorList>
    </citation>
    <scope>NUCLEOTIDE SEQUENCE [LARGE SCALE GENOMIC DNA]</scope>
    <source>
        <tissue evidence="6">Leaf</tissue>
    </source>
</reference>
<feature type="region of interest" description="Disordered" evidence="3">
    <location>
        <begin position="194"/>
        <end position="216"/>
    </location>
</feature>
<keyword evidence="4" id="KW-1133">Transmembrane helix</keyword>
<feature type="compositionally biased region" description="Basic and acidic residues" evidence="3">
    <location>
        <begin position="207"/>
        <end position="216"/>
    </location>
</feature>
<dbReference type="InterPro" id="IPR000782">
    <property type="entry name" value="FAS1_domain"/>
</dbReference>
<dbReference type="Pfam" id="PF02469">
    <property type="entry name" value="Fasciclin"/>
    <property type="match status" value="1"/>
</dbReference>
<evidence type="ECO:0000256" key="3">
    <source>
        <dbReference type="SAM" id="MobiDB-lite"/>
    </source>
</evidence>
<keyword evidence="4" id="KW-0812">Transmembrane</keyword>
<gene>
    <name evidence="6" type="ORF">V5N11_034247</name>
</gene>
<protein>
    <recommendedName>
        <fullName evidence="5">FAS1 domain-containing protein</fullName>
    </recommendedName>
</protein>
<dbReference type="EMBL" id="JBANAX010000462">
    <property type="protein sequence ID" value="KAL1207954.1"/>
    <property type="molecule type" value="Genomic_DNA"/>
</dbReference>
<evidence type="ECO:0000259" key="5">
    <source>
        <dbReference type="PROSITE" id="PS50213"/>
    </source>
</evidence>
<name>A0ABD1AX13_CARAN</name>
<proteinExistence type="inferred from homology"/>
<feature type="domain" description="FAS1" evidence="5">
    <location>
        <begin position="33"/>
        <end position="185"/>
    </location>
</feature>
<keyword evidence="4" id="KW-0472">Membrane</keyword>
<feature type="transmembrane region" description="Helical" evidence="4">
    <location>
        <begin position="12"/>
        <end position="31"/>
    </location>
</feature>
<dbReference type="PANTHER" id="PTHR37232:SF2">
    <property type="entry name" value="FAS1 DOMAIN-CONTAINING PROTEIN"/>
    <property type="match status" value="1"/>
</dbReference>
<dbReference type="PANTHER" id="PTHR37232">
    <property type="entry name" value="FASCICLIN DOMAIN PROTEIN"/>
    <property type="match status" value="1"/>
</dbReference>
<dbReference type="AlphaFoldDB" id="A0ABD1AX13"/>
<evidence type="ECO:0000313" key="7">
    <source>
        <dbReference type="Proteomes" id="UP001558713"/>
    </source>
</evidence>
<dbReference type="Proteomes" id="UP001558713">
    <property type="component" value="Unassembled WGS sequence"/>
</dbReference>
<organism evidence="6 7">
    <name type="scientific">Cardamine amara subsp. amara</name>
    <dbReference type="NCBI Taxonomy" id="228776"/>
    <lineage>
        <taxon>Eukaryota</taxon>
        <taxon>Viridiplantae</taxon>
        <taxon>Streptophyta</taxon>
        <taxon>Embryophyta</taxon>
        <taxon>Tracheophyta</taxon>
        <taxon>Spermatophyta</taxon>
        <taxon>Magnoliopsida</taxon>
        <taxon>eudicotyledons</taxon>
        <taxon>Gunneridae</taxon>
        <taxon>Pentapetalae</taxon>
        <taxon>rosids</taxon>
        <taxon>malvids</taxon>
        <taxon>Brassicales</taxon>
        <taxon>Brassicaceae</taxon>
        <taxon>Cardamineae</taxon>
        <taxon>Cardamine</taxon>
    </lineage>
</organism>